<sequence length="98" mass="11395">MGRGVCRLDQVSETILERNFMKGLKPDIRGANTVMRLCDLREAMELAQLMENQRHLEREARGRNSRYLYRMATTFLTPKRPTSSILKGPEEKDRRKGA</sequence>
<name>A0A2I0WMP1_9ASPA</name>
<dbReference type="EMBL" id="KZ502537">
    <property type="protein sequence ID" value="PKU76930.1"/>
    <property type="molecule type" value="Genomic_DNA"/>
</dbReference>
<dbReference type="AlphaFoldDB" id="A0A2I0WMP1"/>
<evidence type="ECO:0000313" key="2">
    <source>
        <dbReference type="EMBL" id="PKU76930.1"/>
    </source>
</evidence>
<organism evidence="2 3">
    <name type="scientific">Dendrobium catenatum</name>
    <dbReference type="NCBI Taxonomy" id="906689"/>
    <lineage>
        <taxon>Eukaryota</taxon>
        <taxon>Viridiplantae</taxon>
        <taxon>Streptophyta</taxon>
        <taxon>Embryophyta</taxon>
        <taxon>Tracheophyta</taxon>
        <taxon>Spermatophyta</taxon>
        <taxon>Magnoliopsida</taxon>
        <taxon>Liliopsida</taxon>
        <taxon>Asparagales</taxon>
        <taxon>Orchidaceae</taxon>
        <taxon>Epidendroideae</taxon>
        <taxon>Malaxideae</taxon>
        <taxon>Dendrobiinae</taxon>
        <taxon>Dendrobium</taxon>
    </lineage>
</organism>
<protein>
    <submittedName>
        <fullName evidence="2">Uncharacterized protein</fullName>
    </submittedName>
</protein>
<reference evidence="2 3" key="2">
    <citation type="journal article" date="2017" name="Nature">
        <title>The Apostasia genome and the evolution of orchids.</title>
        <authorList>
            <person name="Zhang G.Q."/>
            <person name="Liu K.W."/>
            <person name="Li Z."/>
            <person name="Lohaus R."/>
            <person name="Hsiao Y.Y."/>
            <person name="Niu S.C."/>
            <person name="Wang J.Y."/>
            <person name="Lin Y.C."/>
            <person name="Xu Q."/>
            <person name="Chen L.J."/>
            <person name="Yoshida K."/>
            <person name="Fujiwara S."/>
            <person name="Wang Z.W."/>
            <person name="Zhang Y.Q."/>
            <person name="Mitsuda N."/>
            <person name="Wang M."/>
            <person name="Liu G.H."/>
            <person name="Pecoraro L."/>
            <person name="Huang H.X."/>
            <person name="Xiao X.J."/>
            <person name="Lin M."/>
            <person name="Wu X.Y."/>
            <person name="Wu W.L."/>
            <person name="Chen Y.Y."/>
            <person name="Chang S.B."/>
            <person name="Sakamoto S."/>
            <person name="Ohme-Takagi M."/>
            <person name="Yagi M."/>
            <person name="Zeng S.J."/>
            <person name="Shen C.Y."/>
            <person name="Yeh C.M."/>
            <person name="Luo Y.B."/>
            <person name="Tsai W.C."/>
            <person name="Van de Peer Y."/>
            <person name="Liu Z.J."/>
        </authorList>
    </citation>
    <scope>NUCLEOTIDE SEQUENCE [LARGE SCALE GENOMIC DNA]</scope>
    <source>
        <tissue evidence="2">The whole plant</tissue>
    </source>
</reference>
<evidence type="ECO:0000313" key="3">
    <source>
        <dbReference type="Proteomes" id="UP000233837"/>
    </source>
</evidence>
<keyword evidence="3" id="KW-1185">Reference proteome</keyword>
<feature type="compositionally biased region" description="Basic and acidic residues" evidence="1">
    <location>
        <begin position="88"/>
        <end position="98"/>
    </location>
</feature>
<accession>A0A2I0WMP1</accession>
<proteinExistence type="predicted"/>
<feature type="region of interest" description="Disordered" evidence="1">
    <location>
        <begin position="79"/>
        <end position="98"/>
    </location>
</feature>
<gene>
    <name evidence="2" type="ORF">MA16_Dca001536</name>
</gene>
<reference evidence="2 3" key="1">
    <citation type="journal article" date="2016" name="Sci. Rep.">
        <title>The Dendrobium catenatum Lindl. genome sequence provides insights into polysaccharide synthase, floral development and adaptive evolution.</title>
        <authorList>
            <person name="Zhang G.Q."/>
            <person name="Xu Q."/>
            <person name="Bian C."/>
            <person name="Tsai W.C."/>
            <person name="Yeh C.M."/>
            <person name="Liu K.W."/>
            <person name="Yoshida K."/>
            <person name="Zhang L.S."/>
            <person name="Chang S.B."/>
            <person name="Chen F."/>
            <person name="Shi Y."/>
            <person name="Su Y.Y."/>
            <person name="Zhang Y.Q."/>
            <person name="Chen L.J."/>
            <person name="Yin Y."/>
            <person name="Lin M."/>
            <person name="Huang H."/>
            <person name="Deng H."/>
            <person name="Wang Z.W."/>
            <person name="Zhu S.L."/>
            <person name="Zhao X."/>
            <person name="Deng C."/>
            <person name="Niu S.C."/>
            <person name="Huang J."/>
            <person name="Wang M."/>
            <person name="Liu G.H."/>
            <person name="Yang H.J."/>
            <person name="Xiao X.J."/>
            <person name="Hsiao Y.Y."/>
            <person name="Wu W.L."/>
            <person name="Chen Y.Y."/>
            <person name="Mitsuda N."/>
            <person name="Ohme-Takagi M."/>
            <person name="Luo Y.B."/>
            <person name="Van de Peer Y."/>
            <person name="Liu Z.J."/>
        </authorList>
    </citation>
    <scope>NUCLEOTIDE SEQUENCE [LARGE SCALE GENOMIC DNA]</scope>
    <source>
        <tissue evidence="2">The whole plant</tissue>
    </source>
</reference>
<dbReference type="Proteomes" id="UP000233837">
    <property type="component" value="Unassembled WGS sequence"/>
</dbReference>
<evidence type="ECO:0000256" key="1">
    <source>
        <dbReference type="SAM" id="MobiDB-lite"/>
    </source>
</evidence>